<protein>
    <recommendedName>
        <fullName evidence="3">Polysaccharide biosynthesis protein</fullName>
    </recommendedName>
</protein>
<dbReference type="Proteomes" id="UP000681425">
    <property type="component" value="Chromosome"/>
</dbReference>
<dbReference type="RefSeq" id="WP_212607821.1">
    <property type="nucleotide sequence ID" value="NZ_CP073910.1"/>
</dbReference>
<dbReference type="EMBL" id="CP073910">
    <property type="protein sequence ID" value="QUT03911.1"/>
    <property type="molecule type" value="Genomic_DNA"/>
</dbReference>
<evidence type="ECO:0000313" key="2">
    <source>
        <dbReference type="Proteomes" id="UP000681425"/>
    </source>
</evidence>
<proteinExistence type="predicted"/>
<evidence type="ECO:0008006" key="3">
    <source>
        <dbReference type="Google" id="ProtNLM"/>
    </source>
</evidence>
<accession>A0A975PZN4</accession>
<sequence length="311" mass="35500">MTAAVTDRDVFLNTGHTQKSWKDVARSAICRIIAPLPDATFCALKYFTFRGRFPDLRNPRTFTDKVQARKLYDRNPLFPTIVDKADVKALITEVAGPRYVVPTQWVGTSLSSVDWRKIALPAVVKPTHASGVGRLLHDWDDVDALMADDPSEAWLAIDHASYNREWAYSQLEPRIIIEPMLLSRGAIPPDYRLFTFDGVVSHIEVDFESEGQTSYCNYDPEWRKLPFHDPDYDGFFLGEVEKPARLEEMIRLAERLGKGFDFLRVDLYACDEWVRVGELTLYPGGGFDAFEPKEYDLLLGAKWRLGFSVPQ</sequence>
<dbReference type="Pfam" id="PF14305">
    <property type="entry name" value="ATPgrasp_TupA"/>
    <property type="match status" value="1"/>
</dbReference>
<evidence type="ECO:0000313" key="1">
    <source>
        <dbReference type="EMBL" id="QUT03911.1"/>
    </source>
</evidence>
<reference evidence="1" key="1">
    <citation type="submission" date="2021-04" db="EMBL/GenBank/DDBJ databases">
        <title>Isolation of p-tert-butylphenol degrading bacteria Sphingobium phenoxybenzoativorans Tas13 from active sludge.</title>
        <authorList>
            <person name="Li Y."/>
        </authorList>
    </citation>
    <scope>NUCLEOTIDE SEQUENCE</scope>
    <source>
        <strain evidence="1">Tas13</strain>
    </source>
</reference>
<dbReference type="InterPro" id="IPR029465">
    <property type="entry name" value="ATPgrasp_TupA"/>
</dbReference>
<gene>
    <name evidence="1" type="ORF">KFK14_12200</name>
</gene>
<keyword evidence="2" id="KW-1185">Reference proteome</keyword>
<organism evidence="1 2">
    <name type="scientific">Sphingobium phenoxybenzoativorans</name>
    <dbReference type="NCBI Taxonomy" id="1592790"/>
    <lineage>
        <taxon>Bacteria</taxon>
        <taxon>Pseudomonadati</taxon>
        <taxon>Pseudomonadota</taxon>
        <taxon>Alphaproteobacteria</taxon>
        <taxon>Sphingomonadales</taxon>
        <taxon>Sphingomonadaceae</taxon>
        <taxon>Sphingobium</taxon>
    </lineage>
</organism>
<name>A0A975PZN4_9SPHN</name>
<dbReference type="AlphaFoldDB" id="A0A975PZN4"/>
<dbReference type="KEGG" id="spph:KFK14_12200"/>